<dbReference type="InterPro" id="IPR050494">
    <property type="entry name" value="Ser_Thr_dual-spec_kinase"/>
</dbReference>
<comment type="similarity">
    <text evidence="1">Belongs to the protein kinase superfamily. CMGC Ser/Thr protein kinase family. MNB/DYRK subfamily.</text>
</comment>
<evidence type="ECO:0000256" key="8">
    <source>
        <dbReference type="ARBA" id="ARBA00049003"/>
    </source>
</evidence>
<evidence type="ECO:0000313" key="14">
    <source>
        <dbReference type="EMBL" id="PAV24402.1"/>
    </source>
</evidence>
<feature type="compositionally biased region" description="Polar residues" evidence="12">
    <location>
        <begin position="696"/>
        <end position="733"/>
    </location>
</feature>
<feature type="compositionally biased region" description="Low complexity" evidence="12">
    <location>
        <begin position="1730"/>
        <end position="1748"/>
    </location>
</feature>
<dbReference type="InterPro" id="IPR000719">
    <property type="entry name" value="Prot_kinase_dom"/>
</dbReference>
<feature type="region of interest" description="Disordered" evidence="12">
    <location>
        <begin position="1165"/>
        <end position="1233"/>
    </location>
</feature>
<keyword evidence="4" id="KW-0808">Transferase</keyword>
<keyword evidence="15" id="KW-1185">Reference proteome</keyword>
<dbReference type="InterPro" id="IPR017441">
    <property type="entry name" value="Protein_kinase_ATP_BS"/>
</dbReference>
<evidence type="ECO:0000259" key="13">
    <source>
        <dbReference type="PROSITE" id="PS50011"/>
    </source>
</evidence>
<evidence type="ECO:0000256" key="6">
    <source>
        <dbReference type="ARBA" id="ARBA00022777"/>
    </source>
</evidence>
<reference evidence="14 15" key="1">
    <citation type="journal article" date="2017" name="Mol. Ecol.">
        <title>Comparative and population genomic landscape of Phellinus noxius: A hypervariable fungus causing root rot in trees.</title>
        <authorList>
            <person name="Chung C.L."/>
            <person name="Lee T.J."/>
            <person name="Akiba M."/>
            <person name="Lee H.H."/>
            <person name="Kuo T.H."/>
            <person name="Liu D."/>
            <person name="Ke H.M."/>
            <person name="Yokoi T."/>
            <person name="Roa M.B."/>
            <person name="Lu M.J."/>
            <person name="Chang Y.Y."/>
            <person name="Ann P.J."/>
            <person name="Tsai J.N."/>
            <person name="Chen C.Y."/>
            <person name="Tzean S.S."/>
            <person name="Ota Y."/>
            <person name="Hattori T."/>
            <person name="Sahashi N."/>
            <person name="Liou R.F."/>
            <person name="Kikuchi T."/>
            <person name="Tsai I.J."/>
        </authorList>
    </citation>
    <scope>NUCLEOTIDE SEQUENCE [LARGE SCALE GENOMIC DNA]</scope>
    <source>
        <strain evidence="14 15">FFPRI411160</strain>
    </source>
</reference>
<feature type="compositionally biased region" description="Polar residues" evidence="12">
    <location>
        <begin position="612"/>
        <end position="621"/>
    </location>
</feature>
<evidence type="ECO:0000256" key="2">
    <source>
        <dbReference type="ARBA" id="ARBA00013203"/>
    </source>
</evidence>
<comment type="catalytic activity">
    <reaction evidence="10">
        <text>L-tyrosyl-[protein] + ATP = O-phospho-L-tyrosyl-[protein] + ADP + H(+)</text>
        <dbReference type="Rhea" id="RHEA:10596"/>
        <dbReference type="Rhea" id="RHEA-COMP:10136"/>
        <dbReference type="Rhea" id="RHEA-COMP:20101"/>
        <dbReference type="ChEBI" id="CHEBI:15378"/>
        <dbReference type="ChEBI" id="CHEBI:30616"/>
        <dbReference type="ChEBI" id="CHEBI:46858"/>
        <dbReference type="ChEBI" id="CHEBI:61978"/>
        <dbReference type="ChEBI" id="CHEBI:456216"/>
        <dbReference type="EC" id="2.7.12.1"/>
    </reaction>
</comment>
<feature type="compositionally biased region" description="Low complexity" evidence="12">
    <location>
        <begin position="852"/>
        <end position="888"/>
    </location>
</feature>
<dbReference type="Pfam" id="PF00069">
    <property type="entry name" value="Pkinase"/>
    <property type="match status" value="1"/>
</dbReference>
<dbReference type="OrthoDB" id="9332038at2759"/>
<evidence type="ECO:0000256" key="3">
    <source>
        <dbReference type="ARBA" id="ARBA00022527"/>
    </source>
</evidence>
<dbReference type="Gene3D" id="3.30.200.20">
    <property type="entry name" value="Phosphorylase Kinase, domain 1"/>
    <property type="match status" value="1"/>
</dbReference>
<comment type="caution">
    <text evidence="14">The sequence shown here is derived from an EMBL/GenBank/DDBJ whole genome shotgun (WGS) entry which is preliminary data.</text>
</comment>
<accession>A0A286UY03</accession>
<feature type="compositionally biased region" description="Low complexity" evidence="12">
    <location>
        <begin position="50"/>
        <end position="59"/>
    </location>
</feature>
<dbReference type="Gene3D" id="3.30.10.30">
    <property type="entry name" value="DYRK"/>
    <property type="match status" value="1"/>
</dbReference>
<organism evidence="14 15">
    <name type="scientific">Pyrrhoderma noxium</name>
    <dbReference type="NCBI Taxonomy" id="2282107"/>
    <lineage>
        <taxon>Eukaryota</taxon>
        <taxon>Fungi</taxon>
        <taxon>Dikarya</taxon>
        <taxon>Basidiomycota</taxon>
        <taxon>Agaricomycotina</taxon>
        <taxon>Agaricomycetes</taxon>
        <taxon>Hymenochaetales</taxon>
        <taxon>Hymenochaetaceae</taxon>
        <taxon>Pyrrhoderma</taxon>
    </lineage>
</organism>
<feature type="region of interest" description="Disordered" evidence="12">
    <location>
        <begin position="30"/>
        <end position="79"/>
    </location>
</feature>
<evidence type="ECO:0000256" key="9">
    <source>
        <dbReference type="ARBA" id="ARBA00049308"/>
    </source>
</evidence>
<dbReference type="InParanoid" id="A0A286UY03"/>
<dbReference type="PROSITE" id="PS50011">
    <property type="entry name" value="PROTEIN_KINASE_DOM"/>
    <property type="match status" value="1"/>
</dbReference>
<feature type="compositionally biased region" description="Low complexity" evidence="12">
    <location>
        <begin position="1222"/>
        <end position="1232"/>
    </location>
</feature>
<feature type="compositionally biased region" description="Polar residues" evidence="12">
    <location>
        <begin position="829"/>
        <end position="851"/>
    </location>
</feature>
<dbReference type="InterPro" id="IPR042521">
    <property type="entry name" value="DYRK"/>
</dbReference>
<keyword evidence="3" id="KW-0723">Serine/threonine-protein kinase</keyword>
<dbReference type="FunFam" id="1.10.510.10:FF:000112">
    <property type="entry name" value="Putative dual specificity tyrosine-phosphorylation-regulated kinase 2"/>
    <property type="match status" value="1"/>
</dbReference>
<dbReference type="Gene3D" id="1.10.510.10">
    <property type="entry name" value="Transferase(Phosphotransferase) domain 1"/>
    <property type="match status" value="1"/>
</dbReference>
<feature type="compositionally biased region" description="Basic and acidic residues" evidence="12">
    <location>
        <begin position="188"/>
        <end position="211"/>
    </location>
</feature>
<feature type="compositionally biased region" description="Polar residues" evidence="12">
    <location>
        <begin position="1165"/>
        <end position="1190"/>
    </location>
</feature>
<keyword evidence="5 11" id="KW-0547">Nucleotide-binding</keyword>
<feature type="compositionally biased region" description="Polar residues" evidence="12">
    <location>
        <begin position="658"/>
        <end position="668"/>
    </location>
</feature>
<sequence length="1818" mass="197308">MSVHRLTPASHDDDKRNDIIYSENITTLSADSQNEAGHAGVSPAAFQPRSLPSLSIPSSNDTTTEFESDFPRSTSATSSLDPYYFSIPSRHDSPIPPLPVNPILKESNVFREPMTPARDPASIDRNALVGVGELLSPRWPSQMKEDGNIEGFESVKGQDWAEDKEDPDNDGRGSPWTIEAIDGEPDEFEQRARESSSADIGSQKEARHFIGDESGGEEIVYPRKPVRADAPKPQVDSPPSKAESQEQAPPSAFFSPTRKAKKRSSDEFVLDQSGLLAPKSATGKNSSSQGREKSDLQVLRKHQSLAINSSSSSSARDRRRGGSVRLSMTAPSKTGVATVKNLKHSRQPSASSLVSAQNDFSHKYSNDDLHKVATAGSQKRTSGPSAKSSSEKLLVKEKEVHSSPSVAHSLLRGTQEGWSGLDDDATAEALRKLDGVSGKGARARTSIGPISRLSNHSRPSTPGTNKGHRSEGNEGTDRLHRANSIGNSTGRSQEKSQSELGRMTSKESRTLGIEQSIHVEGDKKGPKDALTPVRAGDEFPVIPAMPDLEVRKPVPNARLSFTPKRGSASSTNYTGTPTSSSRDSAILSAGTSATSASVGSNRLSLIKARRNSAGSDISSIHSAEVGSQRDRVASLTIGDTADDATVPPVPPLPKDLSSYRTPPQSSASLIFPSTDASETDAEYTRLGTDHLAPTNPGRNQKIETQNLGTKGGPQSSSSVLKTPSKKWSFTSALSIRRSASPGRHEHSGAKSAKRESRATAKQIRPSSSKDSSLLHTISPKSSVETWQRIQRGAMASESSLASLSSLTTDHESRAGTASSFNMGQASLTDNQLNQESPTSRVPQASSNKRLTPSSIPFFRRSSSQSMQTPASSGLVVSTSPTISSSPTSRQGIHRSDILSPKDLLTSPTTPGHSQRKSSMLSLGLPSILKGSSSRKSVHVDKNMGIRDSDVESRARDSGAENLKTKKDDKDRSESRISVLMGRKRGKTLSSTDQKKVKPITLPPMQVSAIPQTTAERLAYVQSNASTSTPSRSSRATSQTISSMQKQSDSSLRNSRQQLPTIAGSPSVGQHSHSSHSKDQREQGYNHQSTSFSGSMSHIPKETPTRIPRIASRSSTVTSPALKSSSSILASKRASLIVGPSIALEDQASDSVMEDLPNEFGVLSIGETSKGSNSATYRQQTRISPTGASKGTRQSSAYATTSSAQTPRKPVPEPIAVKTLRKSSTGSVSSMTSLGAEHHSALSALSPSKGLNKLLSPKMSLPGSRLSGSSTAPNLHQQQQQSGSPTSHRQSISTPSPVPSTVDEDEILGDEEMMQYIKRTQARKMAHGASREELEELLKFPEPLPPGRPSSPTSILNCEKINDLSDFERKEILDYPSVYYIGRTNAKKMATRDSSSSNYGYDDDRGDYQVINHDHLAYRYEIIDTLGKGSFGQVLHCRDHCSGESVAIKIIRNKKRFHHQALVEIKILENLRKWDPDEKHHVIKMTEHFYFRNHLCIAMELLSINLYELIKANGFAGFSTTLIRRFTSQMLMSLSLMRHHRVVHCDLKPENVLLRHPAKSGLKVIDFGSSCLEHEKVYTYIQSRFYRSPEVILGMNYNMAIDMWSLGCILAELYTGYPIFPGENEQEQLSCIMEVLGVPDKDLINRSSRKRLFFDSTGAPRPVVNSKGRRRRAGTKTLAQVLRCDDELFVDFVSKCLSWDPERRIKPQSAMRHPFITAGRKSKIVNNATPSSTRTHLASSSSLLSVGRSKPTETPKKSQISAPTPLTARTTRTMNSQIPSTPLGPLAHPTQSSSKSFRSPHVSYHSSRTAGGLTMTATK</sequence>
<dbReference type="GO" id="GO:0005856">
    <property type="term" value="C:cytoskeleton"/>
    <property type="evidence" value="ECO:0007669"/>
    <property type="project" value="TreeGrafter"/>
</dbReference>
<keyword evidence="7 11" id="KW-0067">ATP-binding</keyword>
<feature type="compositionally biased region" description="Polar residues" evidence="12">
    <location>
        <begin position="375"/>
        <end position="386"/>
    </location>
</feature>
<feature type="compositionally biased region" description="Basic and acidic residues" evidence="12">
    <location>
        <begin position="360"/>
        <end position="371"/>
    </location>
</feature>
<feature type="compositionally biased region" description="Basic and acidic residues" evidence="12">
    <location>
        <begin position="517"/>
        <end position="527"/>
    </location>
</feature>
<dbReference type="STRING" id="2282107.A0A286UY03"/>
<dbReference type="EC" id="2.7.12.1" evidence="2"/>
<dbReference type="GO" id="GO:0005524">
    <property type="term" value="F:ATP binding"/>
    <property type="evidence" value="ECO:0007669"/>
    <property type="project" value="UniProtKB-UniRule"/>
</dbReference>
<dbReference type="InterPro" id="IPR008271">
    <property type="entry name" value="Ser/Thr_kinase_AS"/>
</dbReference>
<feature type="compositionally biased region" description="Polar residues" evidence="12">
    <location>
        <begin position="1265"/>
        <end position="1291"/>
    </location>
</feature>
<dbReference type="EMBL" id="NBII01000001">
    <property type="protein sequence ID" value="PAV24402.1"/>
    <property type="molecule type" value="Genomic_DNA"/>
</dbReference>
<dbReference type="PROSITE" id="PS00108">
    <property type="entry name" value="PROTEIN_KINASE_ST"/>
    <property type="match status" value="1"/>
</dbReference>
<feature type="region of interest" description="Disordered" evidence="12">
    <location>
        <begin position="1252"/>
        <end position="1303"/>
    </location>
</feature>
<evidence type="ECO:0000256" key="5">
    <source>
        <dbReference type="ARBA" id="ARBA00022741"/>
    </source>
</evidence>
<dbReference type="GO" id="GO:0005737">
    <property type="term" value="C:cytoplasm"/>
    <property type="evidence" value="ECO:0007669"/>
    <property type="project" value="TreeGrafter"/>
</dbReference>
<dbReference type="Proteomes" id="UP000217199">
    <property type="component" value="Unassembled WGS sequence"/>
</dbReference>
<feature type="compositionally biased region" description="Low complexity" evidence="12">
    <location>
        <begin position="1191"/>
        <end position="1205"/>
    </location>
</feature>
<feature type="compositionally biased region" description="Basic and acidic residues" evidence="12">
    <location>
        <begin position="937"/>
        <end position="974"/>
    </location>
</feature>
<feature type="compositionally biased region" description="Polar residues" evidence="12">
    <location>
        <begin position="764"/>
        <end position="782"/>
    </location>
</feature>
<feature type="compositionally biased region" description="Basic and acidic residues" evidence="12">
    <location>
        <begin position="468"/>
        <end position="480"/>
    </location>
</feature>
<feature type="compositionally biased region" description="Polar residues" evidence="12">
    <location>
        <begin position="1040"/>
        <end position="1059"/>
    </location>
</feature>
<feature type="compositionally biased region" description="Polar residues" evidence="12">
    <location>
        <begin position="60"/>
        <end position="79"/>
    </location>
</feature>
<comment type="catalytic activity">
    <reaction evidence="8">
        <text>L-seryl-[protein] + ATP = O-phospho-L-seryl-[protein] + ADP + H(+)</text>
        <dbReference type="Rhea" id="RHEA:17989"/>
        <dbReference type="Rhea" id="RHEA-COMP:9863"/>
        <dbReference type="Rhea" id="RHEA-COMP:11604"/>
        <dbReference type="ChEBI" id="CHEBI:15378"/>
        <dbReference type="ChEBI" id="CHEBI:29999"/>
        <dbReference type="ChEBI" id="CHEBI:30616"/>
        <dbReference type="ChEBI" id="CHEBI:83421"/>
        <dbReference type="ChEBI" id="CHEBI:456216"/>
        <dbReference type="EC" id="2.7.12.1"/>
    </reaction>
</comment>
<feature type="compositionally biased region" description="Basic and acidic residues" evidence="12">
    <location>
        <begin position="389"/>
        <end position="401"/>
    </location>
</feature>
<feature type="compositionally biased region" description="Polar residues" evidence="12">
    <location>
        <begin position="1084"/>
        <end position="1095"/>
    </location>
</feature>
<feature type="compositionally biased region" description="Polar residues" evidence="12">
    <location>
        <begin position="905"/>
        <end position="920"/>
    </location>
</feature>
<feature type="region of interest" description="Disordered" evidence="12">
    <location>
        <begin position="138"/>
        <end position="534"/>
    </location>
</feature>
<feature type="binding site" evidence="11">
    <location>
        <position position="1448"/>
    </location>
    <ligand>
        <name>ATP</name>
        <dbReference type="ChEBI" id="CHEBI:30616"/>
    </ligand>
</feature>
<feature type="region of interest" description="Disordered" evidence="12">
    <location>
        <begin position="829"/>
        <end position="1007"/>
    </location>
</feature>
<evidence type="ECO:0000256" key="1">
    <source>
        <dbReference type="ARBA" id="ARBA00008867"/>
    </source>
</evidence>
<feature type="compositionally biased region" description="Polar residues" evidence="12">
    <location>
        <begin position="1803"/>
        <end position="1818"/>
    </location>
</feature>
<name>A0A286UY03_9AGAM</name>
<protein>
    <recommendedName>
        <fullName evidence="2">dual-specificity kinase</fullName>
        <ecNumber evidence="2">2.7.12.1</ecNumber>
    </recommendedName>
</protein>
<dbReference type="CDD" id="cd14210">
    <property type="entry name" value="PKc_DYRK"/>
    <property type="match status" value="1"/>
</dbReference>
<evidence type="ECO:0000313" key="15">
    <source>
        <dbReference type="Proteomes" id="UP000217199"/>
    </source>
</evidence>
<keyword evidence="6 14" id="KW-0418">Kinase</keyword>
<dbReference type="SMART" id="SM00220">
    <property type="entry name" value="S_TKc"/>
    <property type="match status" value="1"/>
</dbReference>
<feature type="region of interest" description="Disordered" evidence="12">
    <location>
        <begin position="1022"/>
        <end position="1124"/>
    </location>
</feature>
<evidence type="ECO:0000256" key="7">
    <source>
        <dbReference type="ARBA" id="ARBA00022840"/>
    </source>
</evidence>
<feature type="compositionally biased region" description="Polar residues" evidence="12">
    <location>
        <begin position="567"/>
        <end position="583"/>
    </location>
</feature>
<proteinExistence type="inferred from homology"/>
<dbReference type="PANTHER" id="PTHR24058:SF22">
    <property type="entry name" value="DUAL SPECIFICITY TYROSINE-PHOSPHORYLATION-REGULATED KINASE 4"/>
    <property type="match status" value="1"/>
</dbReference>
<gene>
    <name evidence="14" type="ORF">PNOK_0147000</name>
</gene>
<dbReference type="SUPFAM" id="SSF56112">
    <property type="entry name" value="Protein kinase-like (PK-like)"/>
    <property type="match status" value="1"/>
</dbReference>
<dbReference type="GO" id="GO:0004674">
    <property type="term" value="F:protein serine/threonine kinase activity"/>
    <property type="evidence" value="ECO:0007669"/>
    <property type="project" value="UniProtKB-KW"/>
</dbReference>
<dbReference type="InterPro" id="IPR011009">
    <property type="entry name" value="Kinase-like_dom_sf"/>
</dbReference>
<dbReference type="FunFam" id="3.30.200.20:FF:000087">
    <property type="entry name" value="Dual specificity tyrosine-phosphorylation-regulated kinase 1A"/>
    <property type="match status" value="1"/>
</dbReference>
<feature type="region of interest" description="Disordered" evidence="12">
    <location>
        <begin position="558"/>
        <end position="782"/>
    </location>
</feature>
<evidence type="ECO:0000256" key="11">
    <source>
        <dbReference type="PROSITE-ProRule" id="PRU10141"/>
    </source>
</evidence>
<feature type="compositionally biased region" description="Basic and acidic residues" evidence="12">
    <location>
        <begin position="742"/>
        <end position="758"/>
    </location>
</feature>
<feature type="region of interest" description="Disordered" evidence="12">
    <location>
        <begin position="1720"/>
        <end position="1818"/>
    </location>
</feature>
<evidence type="ECO:0000256" key="12">
    <source>
        <dbReference type="SAM" id="MobiDB-lite"/>
    </source>
</evidence>
<feature type="compositionally biased region" description="Low complexity" evidence="12">
    <location>
        <begin position="1761"/>
        <end position="1772"/>
    </location>
</feature>
<feature type="compositionally biased region" description="Low complexity" evidence="12">
    <location>
        <begin position="584"/>
        <end position="600"/>
    </location>
</feature>
<evidence type="ECO:0000256" key="10">
    <source>
        <dbReference type="ARBA" id="ARBA00051680"/>
    </source>
</evidence>
<feature type="compositionally biased region" description="Low complexity" evidence="12">
    <location>
        <begin position="1022"/>
        <end position="1039"/>
    </location>
</feature>
<dbReference type="GO" id="GO:0004712">
    <property type="term" value="F:protein serine/threonine/tyrosine kinase activity"/>
    <property type="evidence" value="ECO:0007669"/>
    <property type="project" value="UniProtKB-EC"/>
</dbReference>
<evidence type="ECO:0000256" key="4">
    <source>
        <dbReference type="ARBA" id="ARBA00022679"/>
    </source>
</evidence>
<feature type="compositionally biased region" description="Polar residues" evidence="12">
    <location>
        <begin position="347"/>
        <end position="359"/>
    </location>
</feature>
<dbReference type="PROSITE" id="PS00107">
    <property type="entry name" value="PROTEIN_KINASE_ATP"/>
    <property type="match status" value="1"/>
</dbReference>
<comment type="catalytic activity">
    <reaction evidence="9">
        <text>L-threonyl-[protein] + ATP = O-phospho-L-threonyl-[protein] + ADP + H(+)</text>
        <dbReference type="Rhea" id="RHEA:46608"/>
        <dbReference type="Rhea" id="RHEA-COMP:11060"/>
        <dbReference type="Rhea" id="RHEA-COMP:11605"/>
        <dbReference type="ChEBI" id="CHEBI:15378"/>
        <dbReference type="ChEBI" id="CHEBI:30013"/>
        <dbReference type="ChEBI" id="CHEBI:30616"/>
        <dbReference type="ChEBI" id="CHEBI:61977"/>
        <dbReference type="ChEBI" id="CHEBI:456216"/>
        <dbReference type="EC" id="2.7.12.1"/>
    </reaction>
</comment>
<dbReference type="PANTHER" id="PTHR24058">
    <property type="entry name" value="DUAL SPECIFICITY PROTEIN KINASE"/>
    <property type="match status" value="1"/>
</dbReference>
<feature type="domain" description="Protein kinase" evidence="13">
    <location>
        <begin position="1419"/>
        <end position="1715"/>
    </location>
</feature>
<feature type="compositionally biased region" description="Polar residues" evidence="12">
    <location>
        <begin position="452"/>
        <end position="464"/>
    </location>
</feature>